<feature type="domain" description="DUF7043" evidence="1">
    <location>
        <begin position="43"/>
        <end position="155"/>
    </location>
</feature>
<dbReference type="STRING" id="947166.A0A1D1WAL9"/>
<comment type="caution">
    <text evidence="2">The sequence shown here is derived from an EMBL/GenBank/DDBJ whole genome shotgun (WGS) entry which is preliminary data.</text>
</comment>
<dbReference type="InterPro" id="IPR055471">
    <property type="entry name" value="DUF7043"/>
</dbReference>
<evidence type="ECO:0000313" key="2">
    <source>
        <dbReference type="EMBL" id="GAV08389.1"/>
    </source>
</evidence>
<sequence length="256" mass="29479">MENHDDDQYIGHSLAATCSTLLAPRVSPVMLHLFRAKTTTIAPSCSLPANFSGRWMNTAHAAVNSWIDINATHLLEKHRPDQRLAVETSFICQEQKGQRYMMARVGIGGCQVYYVCWHFLPRHHNIIRYRVGLAFATKDFRQVCSWSSFLQSRDWKYDLLIAQNPLPVECPIGGKFRFTQYGDVPLESRIRGGVTKSPRDQVECKQYETDLSVCSKQWRKQYDTRQILIDLDKCMTLDWHAKPIGEYGNFFLIASN</sequence>
<reference evidence="2 3" key="1">
    <citation type="journal article" date="2016" name="Nat. Commun.">
        <title>Extremotolerant tardigrade genome and improved radiotolerance of human cultured cells by tardigrade-unique protein.</title>
        <authorList>
            <person name="Hashimoto T."/>
            <person name="Horikawa D.D."/>
            <person name="Saito Y."/>
            <person name="Kuwahara H."/>
            <person name="Kozuka-Hata H."/>
            <person name="Shin-I T."/>
            <person name="Minakuchi Y."/>
            <person name="Ohishi K."/>
            <person name="Motoyama A."/>
            <person name="Aizu T."/>
            <person name="Enomoto A."/>
            <person name="Kondo K."/>
            <person name="Tanaka S."/>
            <person name="Hara Y."/>
            <person name="Koshikawa S."/>
            <person name="Sagara H."/>
            <person name="Miura T."/>
            <person name="Yokobori S."/>
            <person name="Miyagawa K."/>
            <person name="Suzuki Y."/>
            <person name="Kubo T."/>
            <person name="Oyama M."/>
            <person name="Kohara Y."/>
            <person name="Fujiyama A."/>
            <person name="Arakawa K."/>
            <person name="Katayama T."/>
            <person name="Toyoda A."/>
            <person name="Kunieda T."/>
        </authorList>
    </citation>
    <scope>NUCLEOTIDE SEQUENCE [LARGE SCALE GENOMIC DNA]</scope>
    <source>
        <strain evidence="2 3">YOKOZUNA-1</strain>
    </source>
</reference>
<dbReference type="AlphaFoldDB" id="A0A1D1WAL9"/>
<dbReference type="Pfam" id="PF23070">
    <property type="entry name" value="DUF7043"/>
    <property type="match status" value="1"/>
</dbReference>
<dbReference type="OrthoDB" id="9982946at2759"/>
<gene>
    <name evidence="2" type="primary">RvY_18087</name>
    <name evidence="2" type="synonym">RvY_18087.4</name>
    <name evidence="2" type="ORF">RvY_18087-4</name>
</gene>
<evidence type="ECO:0000259" key="1">
    <source>
        <dbReference type="Pfam" id="PF23070"/>
    </source>
</evidence>
<evidence type="ECO:0000313" key="3">
    <source>
        <dbReference type="Proteomes" id="UP000186922"/>
    </source>
</evidence>
<accession>A0A1D1WAL9</accession>
<dbReference type="PANTHER" id="PTHR22255">
    <property type="entry name" value="LP06548P"/>
    <property type="match status" value="1"/>
</dbReference>
<keyword evidence="3" id="KW-1185">Reference proteome</keyword>
<dbReference type="EMBL" id="BDGG01000017">
    <property type="protein sequence ID" value="GAV08389.1"/>
    <property type="molecule type" value="Genomic_DNA"/>
</dbReference>
<name>A0A1D1WAL9_RAMVA</name>
<organism evidence="2 3">
    <name type="scientific">Ramazzottius varieornatus</name>
    <name type="common">Water bear</name>
    <name type="synonym">Tardigrade</name>
    <dbReference type="NCBI Taxonomy" id="947166"/>
    <lineage>
        <taxon>Eukaryota</taxon>
        <taxon>Metazoa</taxon>
        <taxon>Ecdysozoa</taxon>
        <taxon>Tardigrada</taxon>
        <taxon>Eutardigrada</taxon>
        <taxon>Parachela</taxon>
        <taxon>Hypsibioidea</taxon>
        <taxon>Ramazzottiidae</taxon>
        <taxon>Ramazzottius</taxon>
    </lineage>
</organism>
<dbReference type="Proteomes" id="UP000186922">
    <property type="component" value="Unassembled WGS sequence"/>
</dbReference>
<dbReference type="GO" id="GO:0042060">
    <property type="term" value="P:wound healing"/>
    <property type="evidence" value="ECO:0007669"/>
    <property type="project" value="TreeGrafter"/>
</dbReference>
<protein>
    <recommendedName>
        <fullName evidence="1">DUF7043 domain-containing protein</fullName>
    </recommendedName>
</protein>
<dbReference type="PANTHER" id="PTHR22255:SF1">
    <property type="entry name" value="LD32918P"/>
    <property type="match status" value="1"/>
</dbReference>
<proteinExistence type="predicted"/>